<organism evidence="1 2">
    <name type="scientific">Geomonas subterranea</name>
    <dbReference type="NCBI Taxonomy" id="2847989"/>
    <lineage>
        <taxon>Bacteria</taxon>
        <taxon>Pseudomonadati</taxon>
        <taxon>Thermodesulfobacteriota</taxon>
        <taxon>Desulfuromonadia</taxon>
        <taxon>Geobacterales</taxon>
        <taxon>Geobacteraceae</taxon>
        <taxon>Geomonas</taxon>
    </lineage>
</organism>
<keyword evidence="2" id="KW-1185">Reference proteome</keyword>
<evidence type="ECO:0000313" key="1">
    <source>
        <dbReference type="EMBL" id="QXE92015.1"/>
    </source>
</evidence>
<sequence>MRKSGCRLKKRNTRFTECRTTSVGAVMPGNGKLMYYCCQEEAECGYALPVGYDIVCRHPDCALFAAEATPDFSAVDI</sequence>
<reference evidence="1 2" key="1">
    <citation type="submission" date="2021-06" db="EMBL/GenBank/DDBJ databases">
        <title>Gemonas diversity in paddy soil.</title>
        <authorList>
            <person name="Liu G."/>
        </authorList>
    </citation>
    <scope>NUCLEOTIDE SEQUENCE [LARGE SCALE GENOMIC DNA]</scope>
    <source>
        <strain evidence="1 2">RG2</strain>
    </source>
</reference>
<dbReference type="Proteomes" id="UP000683559">
    <property type="component" value="Chromosome"/>
</dbReference>
<protein>
    <submittedName>
        <fullName evidence="1">Uncharacterized protein</fullName>
    </submittedName>
</protein>
<accession>A0ABX8LJ02</accession>
<dbReference type="EMBL" id="CP077683">
    <property type="protein sequence ID" value="QXE92015.1"/>
    <property type="molecule type" value="Genomic_DNA"/>
</dbReference>
<proteinExistence type="predicted"/>
<evidence type="ECO:0000313" key="2">
    <source>
        <dbReference type="Proteomes" id="UP000683559"/>
    </source>
</evidence>
<gene>
    <name evidence="1" type="ORF">KP001_05645</name>
</gene>
<name>A0ABX8LJ02_9BACT</name>